<dbReference type="EMBL" id="JBHSED010000003">
    <property type="protein sequence ID" value="MFC4302286.1"/>
    <property type="molecule type" value="Genomic_DNA"/>
</dbReference>
<evidence type="ECO:0000256" key="8">
    <source>
        <dbReference type="RuleBase" id="RU362010"/>
    </source>
</evidence>
<dbReference type="PANTHER" id="PTHR46494">
    <property type="entry name" value="CORA FAMILY METAL ION TRANSPORTER (EUROFUNG)"/>
    <property type="match status" value="1"/>
</dbReference>
<evidence type="ECO:0000256" key="4">
    <source>
        <dbReference type="ARBA" id="ARBA00022475"/>
    </source>
</evidence>
<keyword evidence="3 8" id="KW-0813">Transport</keyword>
<proteinExistence type="inferred from homology"/>
<dbReference type="SUPFAM" id="SSF143865">
    <property type="entry name" value="CorA soluble domain-like"/>
    <property type="match status" value="1"/>
</dbReference>
<comment type="subcellular location">
    <subcellularLocation>
        <location evidence="1">Cell membrane</location>
        <topology evidence="1">Multi-pass membrane protein</topology>
    </subcellularLocation>
    <subcellularLocation>
        <location evidence="8">Membrane</location>
        <topology evidence="8">Multi-pass membrane protein</topology>
    </subcellularLocation>
</comment>
<keyword evidence="5 8" id="KW-0812">Transmembrane</keyword>
<dbReference type="InterPro" id="IPR045863">
    <property type="entry name" value="CorA_TM1_TM2"/>
</dbReference>
<evidence type="ECO:0000256" key="6">
    <source>
        <dbReference type="ARBA" id="ARBA00022989"/>
    </source>
</evidence>
<dbReference type="CDD" id="cd12831">
    <property type="entry name" value="TmCorA-like_u2"/>
    <property type="match status" value="1"/>
</dbReference>
<keyword evidence="8" id="KW-0406">Ion transport</keyword>
<name>A0ABV8S4M0_9BACL</name>
<dbReference type="Proteomes" id="UP001595755">
    <property type="component" value="Unassembled WGS sequence"/>
</dbReference>
<comment type="caution">
    <text evidence="9">The sequence shown here is derived from an EMBL/GenBank/DDBJ whole genome shotgun (WGS) entry which is preliminary data.</text>
</comment>
<protein>
    <recommendedName>
        <fullName evidence="8">Magnesium transport protein CorA</fullName>
    </recommendedName>
</protein>
<evidence type="ECO:0000313" key="10">
    <source>
        <dbReference type="Proteomes" id="UP001595755"/>
    </source>
</evidence>
<evidence type="ECO:0000256" key="2">
    <source>
        <dbReference type="ARBA" id="ARBA00009765"/>
    </source>
</evidence>
<evidence type="ECO:0000256" key="1">
    <source>
        <dbReference type="ARBA" id="ARBA00004651"/>
    </source>
</evidence>
<dbReference type="NCBIfam" id="TIGR00383">
    <property type="entry name" value="corA"/>
    <property type="match status" value="1"/>
</dbReference>
<dbReference type="SUPFAM" id="SSF144083">
    <property type="entry name" value="Magnesium transport protein CorA, transmembrane region"/>
    <property type="match status" value="1"/>
</dbReference>
<dbReference type="Gene3D" id="1.20.58.340">
    <property type="entry name" value="Magnesium transport protein CorA, transmembrane region"/>
    <property type="match status" value="2"/>
</dbReference>
<dbReference type="InterPro" id="IPR002523">
    <property type="entry name" value="MgTranspt_CorA/ZnTranspt_ZntB"/>
</dbReference>
<evidence type="ECO:0000256" key="7">
    <source>
        <dbReference type="ARBA" id="ARBA00023136"/>
    </source>
</evidence>
<accession>A0ABV8S4M0</accession>
<evidence type="ECO:0000256" key="3">
    <source>
        <dbReference type="ARBA" id="ARBA00022448"/>
    </source>
</evidence>
<keyword evidence="4 8" id="KW-1003">Cell membrane</keyword>
<keyword evidence="6 8" id="KW-1133">Transmembrane helix</keyword>
<dbReference type="Pfam" id="PF01544">
    <property type="entry name" value="CorA"/>
    <property type="match status" value="1"/>
</dbReference>
<comment type="function">
    <text evidence="8">Mediates influx of magnesium ions.</text>
</comment>
<reference evidence="10" key="1">
    <citation type="journal article" date="2019" name="Int. J. Syst. Evol. Microbiol.">
        <title>The Global Catalogue of Microorganisms (GCM) 10K type strain sequencing project: providing services to taxonomists for standard genome sequencing and annotation.</title>
        <authorList>
            <consortium name="The Broad Institute Genomics Platform"/>
            <consortium name="The Broad Institute Genome Sequencing Center for Infectious Disease"/>
            <person name="Wu L."/>
            <person name="Ma J."/>
        </authorList>
    </citation>
    <scope>NUCLEOTIDE SEQUENCE [LARGE SCALE GENOMIC DNA]</scope>
    <source>
        <strain evidence="10">CGMCC 4.1641</strain>
    </source>
</reference>
<dbReference type="InterPro" id="IPR004488">
    <property type="entry name" value="Mg/Co-transport_prot_CorA"/>
</dbReference>
<evidence type="ECO:0000256" key="5">
    <source>
        <dbReference type="ARBA" id="ARBA00022692"/>
    </source>
</evidence>
<dbReference type="RefSeq" id="WP_204600838.1">
    <property type="nucleotide sequence ID" value="NZ_JBHSED010000003.1"/>
</dbReference>
<keyword evidence="8" id="KW-0460">Magnesium</keyword>
<organism evidence="9 10">
    <name type="scientific">Cohnella boryungensis</name>
    <dbReference type="NCBI Taxonomy" id="768479"/>
    <lineage>
        <taxon>Bacteria</taxon>
        <taxon>Bacillati</taxon>
        <taxon>Bacillota</taxon>
        <taxon>Bacilli</taxon>
        <taxon>Bacillales</taxon>
        <taxon>Paenibacillaceae</taxon>
        <taxon>Cohnella</taxon>
    </lineage>
</organism>
<sequence>MLRIMAVTDEGELLTDISLSHLTDLNVEWFWVDFDCPKEAEIELLDSYFQFHPLAIEDCLHLLQRPKVDHYDDTHFFVLHALHPETLKAEEVDFFLGPRGIVTFHLAASQEVDEVWRRMLDPAIRSGKDHNYVAYLIVDKLVDNYFPTLYMIEDQLNEIEDQGENRPDLQEMTEQIYDIRADLLRIRRTVIPMRDLLYRLLNSDKIPGVKDQHAYFTDIYDHLLKLTEMIESNREMTADLRDSYDSLRSNRMNSIMKTLTVMTTIFMPLTFIAGVYGMNFVNMPELEWHAGYYIVIGIMAALGLGMYAWFKRKGWFD</sequence>
<dbReference type="PANTHER" id="PTHR46494:SF1">
    <property type="entry name" value="CORA FAMILY METAL ION TRANSPORTER (EUROFUNG)"/>
    <property type="match status" value="1"/>
</dbReference>
<keyword evidence="7 8" id="KW-0472">Membrane</keyword>
<evidence type="ECO:0000313" key="9">
    <source>
        <dbReference type="EMBL" id="MFC4302286.1"/>
    </source>
</evidence>
<dbReference type="Gene3D" id="3.30.460.20">
    <property type="entry name" value="CorA soluble domain-like"/>
    <property type="match status" value="1"/>
</dbReference>
<feature type="transmembrane region" description="Helical" evidence="8">
    <location>
        <begin position="290"/>
        <end position="310"/>
    </location>
</feature>
<gene>
    <name evidence="8 9" type="primary">corA</name>
    <name evidence="9" type="ORF">ACFO1S_02380</name>
</gene>
<keyword evidence="10" id="KW-1185">Reference proteome</keyword>
<dbReference type="InterPro" id="IPR045861">
    <property type="entry name" value="CorA_cytoplasmic_dom"/>
</dbReference>
<comment type="similarity">
    <text evidence="2 8">Belongs to the CorA metal ion transporter (MIT) (TC 1.A.35) family.</text>
</comment>
<feature type="transmembrane region" description="Helical" evidence="8">
    <location>
        <begin position="258"/>
        <end position="278"/>
    </location>
</feature>